<protein>
    <recommendedName>
        <fullName evidence="4">Potassium channel tetramerisation-type BTB domain-containing protein</fullName>
    </recommendedName>
</protein>
<reference evidence="2 3" key="1">
    <citation type="submission" date="2017-03" db="EMBL/GenBank/DDBJ databases">
        <title>Genomes of endolithic fungi from Antarctica.</title>
        <authorList>
            <person name="Coleine C."/>
            <person name="Masonjones S."/>
            <person name="Stajich J.E."/>
        </authorList>
    </citation>
    <scope>NUCLEOTIDE SEQUENCE [LARGE SCALE GENOMIC DNA]</scope>
    <source>
        <strain evidence="2 3">CCFEE 5184</strain>
    </source>
</reference>
<comment type="caution">
    <text evidence="2">The sequence shown here is derived from an EMBL/GenBank/DDBJ whole genome shotgun (WGS) entry which is preliminary data.</text>
</comment>
<dbReference type="Proteomes" id="UP000309340">
    <property type="component" value="Unassembled WGS sequence"/>
</dbReference>
<sequence>MSDQANDQIDPERTASFSKDTHNQLDGVQTEATRSGLSQAGSHGHAEDHLLQIQDAAASRRGVERSIWDWDTPLDTIGESASHYYEPQGELLQEYRELGRSSTEFSIPHSIGTVDGTWKLANSETIGDGTNGFTLPKRPSSVVPPTAGVKRKLAVEQEPSEGNRTSDPKRPSRRMSEGGDDETPSPMDPRPPAQFTRPQSTQSARGRSATDAAEGRPRQSGADTEGSPPMVLPARKVFPIQIGDKLFRLSAPSYFSQFFEEQLRQSDSSDNIRTLYIDRDPATFEDISLHLQGYHIAPRDGPHFVKLFADAQFFSLPRLTAQLFAAPIYIRIGDAEFQIPRDLFSCPGDSPNYFSLGFAIFFTTPAEVFPGLNQRTLLRPPSILPPSVPNRSARTFADLLHILKGYPVEVRSENHRTELLRDARYFHLKGLEQRLIPHTISYNLARKQSEILVRLEDIRQSGVSFVSDTAASSPATASPG</sequence>
<evidence type="ECO:0008006" key="4">
    <source>
        <dbReference type="Google" id="ProtNLM"/>
    </source>
</evidence>
<name>A0A4U0VZ69_9PEZI</name>
<dbReference type="Gene3D" id="3.30.710.10">
    <property type="entry name" value="Potassium Channel Kv1.1, Chain A"/>
    <property type="match status" value="1"/>
</dbReference>
<keyword evidence="3" id="KW-1185">Reference proteome</keyword>
<evidence type="ECO:0000313" key="3">
    <source>
        <dbReference type="Proteomes" id="UP000309340"/>
    </source>
</evidence>
<dbReference type="SUPFAM" id="SSF54695">
    <property type="entry name" value="POZ domain"/>
    <property type="match status" value="1"/>
</dbReference>
<feature type="compositionally biased region" description="Polar residues" evidence="1">
    <location>
        <begin position="24"/>
        <end position="41"/>
    </location>
</feature>
<dbReference type="InterPro" id="IPR011333">
    <property type="entry name" value="SKP1/BTB/POZ_sf"/>
</dbReference>
<dbReference type="PANTHER" id="PTHR31758:SF2">
    <property type="entry name" value="BTB_POZ DOMAIN-CONTAINING PROTEIN YLR108C"/>
    <property type="match status" value="1"/>
</dbReference>
<proteinExistence type="predicted"/>
<dbReference type="OrthoDB" id="2414723at2759"/>
<dbReference type="AlphaFoldDB" id="A0A4U0VZ69"/>
<dbReference type="STRING" id="329884.A0A4U0VZ69"/>
<dbReference type="EMBL" id="NAJQ01001655">
    <property type="protein sequence ID" value="TKA55084.1"/>
    <property type="molecule type" value="Genomic_DNA"/>
</dbReference>
<feature type="compositionally biased region" description="Basic and acidic residues" evidence="1">
    <location>
        <begin position="164"/>
        <end position="177"/>
    </location>
</feature>
<evidence type="ECO:0000256" key="1">
    <source>
        <dbReference type="SAM" id="MobiDB-lite"/>
    </source>
</evidence>
<feature type="region of interest" description="Disordered" evidence="1">
    <location>
        <begin position="128"/>
        <end position="231"/>
    </location>
</feature>
<accession>A0A4U0VZ69</accession>
<evidence type="ECO:0000313" key="2">
    <source>
        <dbReference type="EMBL" id="TKA55084.1"/>
    </source>
</evidence>
<feature type="region of interest" description="Disordered" evidence="1">
    <location>
        <begin position="1"/>
        <end position="45"/>
    </location>
</feature>
<organism evidence="2 3">
    <name type="scientific">Friedmanniomyces simplex</name>
    <dbReference type="NCBI Taxonomy" id="329884"/>
    <lineage>
        <taxon>Eukaryota</taxon>
        <taxon>Fungi</taxon>
        <taxon>Dikarya</taxon>
        <taxon>Ascomycota</taxon>
        <taxon>Pezizomycotina</taxon>
        <taxon>Dothideomycetes</taxon>
        <taxon>Dothideomycetidae</taxon>
        <taxon>Mycosphaerellales</taxon>
        <taxon>Teratosphaeriaceae</taxon>
        <taxon>Friedmanniomyces</taxon>
    </lineage>
</organism>
<dbReference type="PANTHER" id="PTHR31758">
    <property type="entry name" value="BTB/POZ DOMAIN-CONTAINING PROTEIN YLR108C"/>
    <property type="match status" value="1"/>
</dbReference>
<feature type="non-terminal residue" evidence="2">
    <location>
        <position position="480"/>
    </location>
</feature>
<gene>
    <name evidence="2" type="ORF">B0A55_12465</name>
</gene>
<feature type="compositionally biased region" description="Polar residues" evidence="1">
    <location>
        <begin position="196"/>
        <end position="205"/>
    </location>
</feature>